<dbReference type="EMBL" id="QLSX01000008">
    <property type="protein sequence ID" value="RAR59752.1"/>
    <property type="molecule type" value="Genomic_DNA"/>
</dbReference>
<dbReference type="Gene3D" id="3.30.429.10">
    <property type="entry name" value="Macrophage Migration Inhibitory Factor"/>
    <property type="match status" value="1"/>
</dbReference>
<dbReference type="AlphaFoldDB" id="A0A328XJQ3"/>
<proteinExistence type="predicted"/>
<accession>A0A328XJQ3</accession>
<reference evidence="1 2" key="1">
    <citation type="submission" date="2018-06" db="EMBL/GenBank/DDBJ databases">
        <title>Comparative analysis of microorganisms from saline springs in Andes Mountain Range, Colombia.</title>
        <authorList>
            <person name="Rubin E."/>
        </authorList>
    </citation>
    <scope>NUCLEOTIDE SEQUENCE [LARGE SCALE GENOMIC DNA]</scope>
    <source>
        <strain evidence="1 2">USBA-857</strain>
    </source>
</reference>
<dbReference type="InterPro" id="IPR037479">
    <property type="entry name" value="Tauto_MSAD"/>
</dbReference>
<sequence>MPLLRFDVVKGRDEKALRTMLDTAHAAMLEAFEVPATDRYQIVHQHEPNELIVEDTGLGFSRSDNLVMISIVSKPRTQHQKERLYALLAERLESECGISSQDLMVSITENGDADWSFGMGEAQFLTGKL</sequence>
<dbReference type="PANTHER" id="PTHR38460:SF1">
    <property type="entry name" value="TAUTOMERASE YOLI-RELATED"/>
    <property type="match status" value="1"/>
</dbReference>
<organism evidence="1 2">
    <name type="scientific">Onishia taeanensis</name>
    <dbReference type="NCBI Taxonomy" id="284577"/>
    <lineage>
        <taxon>Bacteria</taxon>
        <taxon>Pseudomonadati</taxon>
        <taxon>Pseudomonadota</taxon>
        <taxon>Gammaproteobacteria</taxon>
        <taxon>Oceanospirillales</taxon>
        <taxon>Halomonadaceae</taxon>
        <taxon>Onishia</taxon>
    </lineage>
</organism>
<dbReference type="Proteomes" id="UP000249700">
    <property type="component" value="Unassembled WGS sequence"/>
</dbReference>
<name>A0A328XJQ3_9GAMM</name>
<dbReference type="SUPFAM" id="SSF55331">
    <property type="entry name" value="Tautomerase/MIF"/>
    <property type="match status" value="1"/>
</dbReference>
<gene>
    <name evidence="1" type="ORF">BCL93_108101</name>
</gene>
<dbReference type="InterPro" id="IPR014347">
    <property type="entry name" value="Tautomerase/MIF_sf"/>
</dbReference>
<evidence type="ECO:0000313" key="2">
    <source>
        <dbReference type="Proteomes" id="UP000249700"/>
    </source>
</evidence>
<dbReference type="PANTHER" id="PTHR38460">
    <property type="entry name" value="TAUTOMERASE YOLI-RELATED"/>
    <property type="match status" value="1"/>
</dbReference>
<dbReference type="RefSeq" id="WP_112055503.1">
    <property type="nucleotide sequence ID" value="NZ_QLSX01000008.1"/>
</dbReference>
<comment type="caution">
    <text evidence="1">The sequence shown here is derived from an EMBL/GenBank/DDBJ whole genome shotgun (WGS) entry which is preliminary data.</text>
</comment>
<dbReference type="OrthoDB" id="9804765at2"/>
<evidence type="ECO:0000313" key="1">
    <source>
        <dbReference type="EMBL" id="RAR59752.1"/>
    </source>
</evidence>
<protein>
    <submittedName>
        <fullName evidence="1">Tautomerase-like protein</fullName>
    </submittedName>
</protein>
<dbReference type="Pfam" id="PF14552">
    <property type="entry name" value="Tautomerase_2"/>
    <property type="match status" value="1"/>
</dbReference>